<feature type="domain" description="Methyl-accepting transducer" evidence="5">
    <location>
        <begin position="402"/>
        <end position="631"/>
    </location>
</feature>
<dbReference type="PROSITE" id="PS50111">
    <property type="entry name" value="CHEMOTAXIS_TRANSDUC_2"/>
    <property type="match status" value="1"/>
</dbReference>
<dbReference type="RefSeq" id="WP_250196536.1">
    <property type="nucleotide sequence ID" value="NZ_CP097635.1"/>
</dbReference>
<dbReference type="InterPro" id="IPR051310">
    <property type="entry name" value="MCP_chemotaxis"/>
</dbReference>
<dbReference type="PANTHER" id="PTHR43531:SF14">
    <property type="entry name" value="METHYL-ACCEPTING CHEMOTAXIS PROTEIN I-RELATED"/>
    <property type="match status" value="1"/>
</dbReference>
<dbReference type="PANTHER" id="PTHR43531">
    <property type="entry name" value="PROTEIN ICFG"/>
    <property type="match status" value="1"/>
</dbReference>
<dbReference type="InterPro" id="IPR004089">
    <property type="entry name" value="MCPsignal_dom"/>
</dbReference>
<evidence type="ECO:0000259" key="5">
    <source>
        <dbReference type="PROSITE" id="PS50111"/>
    </source>
</evidence>
<evidence type="ECO:0000313" key="8">
    <source>
        <dbReference type="Proteomes" id="UP001056201"/>
    </source>
</evidence>
<keyword evidence="8" id="KW-1185">Reference proteome</keyword>
<evidence type="ECO:0000313" key="7">
    <source>
        <dbReference type="EMBL" id="URI08314.1"/>
    </source>
</evidence>
<dbReference type="CDD" id="cd11386">
    <property type="entry name" value="MCP_signal"/>
    <property type="match status" value="1"/>
</dbReference>
<evidence type="ECO:0000256" key="1">
    <source>
        <dbReference type="ARBA" id="ARBA00022481"/>
    </source>
</evidence>
<accession>A0ABY4S5P4</accession>
<keyword evidence="4" id="KW-0812">Transmembrane</keyword>
<keyword evidence="4" id="KW-0472">Membrane</keyword>
<gene>
    <name evidence="7" type="ORF">MW290_07020</name>
</gene>
<dbReference type="EMBL" id="CP097635">
    <property type="protein sequence ID" value="URI08314.1"/>
    <property type="molecule type" value="Genomic_DNA"/>
</dbReference>
<dbReference type="SUPFAM" id="SSF58104">
    <property type="entry name" value="Methyl-accepting chemotaxis protein (MCP) signaling domain"/>
    <property type="match status" value="1"/>
</dbReference>
<feature type="transmembrane region" description="Helical" evidence="4">
    <location>
        <begin position="35"/>
        <end position="54"/>
    </location>
</feature>
<sequence>MPVADARGADGFFAHHGPWAPGVRLFRRLRFSGKAVLVSVAFLVPLVLLMVSYLQGVGESLSFTRKELAGVQMLRKIEPWLIEVQKQRRRVLSGEMPRPDMAAIEQLMRPVQALVQARPEGVDAAATVAQALQAHQALAQAADAPGQVAQRLQAYVDALRSMRSSVLDVSGLSLDPEQATYYLMTASALTAPELIEGISRSRGLSGALAREGATPAGVRDLYAAWYTAAKAVDGLTDDLRRAAQAEPEVATRLDVEAAVKPARAFLDAAAKPWFGEAFQADVQALNPTGQAAVDALRKLSAEGTVMLEELLRDREARVLLNRNLTLAFTAGSLLLGMYLFYAFYLVMNGGLGEVRRHLKAMTAGDLTTMPRPWGRDEAASLMLTLAEMQASLRGIVGEVRHASDAIVNASSEIADASHDLSVRSEQAAANLQESAAAMDEISATVQNTAVSVKRAADMAVGNAETAGAGGRTIEEVIRTMGGVQSSSQRIGDIIGTIDGIAFQTNILALNAAVEAARAGEQGRGFAVVAGEVRTLAQRSAEAAREIKGLISASVQRVDEGSSVVGQAGVRMSELVDTASRMRELMTEVLTGTGQQSTGVAEVGAALQQLDQQTQQNAALVEETAAAASTLRQQAQGLAERVARFKLPV</sequence>
<dbReference type="PROSITE" id="PS50885">
    <property type="entry name" value="HAMP"/>
    <property type="match status" value="1"/>
</dbReference>
<dbReference type="Pfam" id="PF00015">
    <property type="entry name" value="MCPsignal"/>
    <property type="match status" value="1"/>
</dbReference>
<reference evidence="7" key="1">
    <citation type="submission" date="2022-05" db="EMBL/GenBank/DDBJ databases">
        <title>An RpoN-dependent PEP-CTERM gene is involved in floc formation of an Aquincola tertiaricarbonis strain.</title>
        <authorList>
            <person name="Qiu D."/>
            <person name="Xia M."/>
        </authorList>
    </citation>
    <scope>NUCLEOTIDE SEQUENCE</scope>
    <source>
        <strain evidence="7">RN12</strain>
    </source>
</reference>
<dbReference type="Proteomes" id="UP001056201">
    <property type="component" value="Chromosome 1"/>
</dbReference>
<proteinExistence type="inferred from homology"/>
<evidence type="ECO:0000256" key="2">
    <source>
        <dbReference type="ARBA" id="ARBA00029447"/>
    </source>
</evidence>
<evidence type="ECO:0000259" key="6">
    <source>
        <dbReference type="PROSITE" id="PS50885"/>
    </source>
</evidence>
<keyword evidence="1" id="KW-0488">Methylation</keyword>
<name>A0ABY4S5P4_AQUTE</name>
<dbReference type="SMART" id="SM00283">
    <property type="entry name" value="MA"/>
    <property type="match status" value="1"/>
</dbReference>
<organism evidence="7 8">
    <name type="scientific">Aquincola tertiaricarbonis</name>
    <dbReference type="NCBI Taxonomy" id="391953"/>
    <lineage>
        <taxon>Bacteria</taxon>
        <taxon>Pseudomonadati</taxon>
        <taxon>Pseudomonadota</taxon>
        <taxon>Betaproteobacteria</taxon>
        <taxon>Burkholderiales</taxon>
        <taxon>Sphaerotilaceae</taxon>
        <taxon>Aquincola</taxon>
    </lineage>
</organism>
<dbReference type="InterPro" id="IPR003660">
    <property type="entry name" value="HAMP_dom"/>
</dbReference>
<keyword evidence="4" id="KW-1133">Transmembrane helix</keyword>
<evidence type="ECO:0000256" key="4">
    <source>
        <dbReference type="SAM" id="Phobius"/>
    </source>
</evidence>
<feature type="domain" description="HAMP" evidence="6">
    <location>
        <begin position="345"/>
        <end position="397"/>
    </location>
</feature>
<keyword evidence="3" id="KW-0807">Transducer</keyword>
<feature type="transmembrane region" description="Helical" evidence="4">
    <location>
        <begin position="324"/>
        <end position="346"/>
    </location>
</feature>
<comment type="similarity">
    <text evidence="2">Belongs to the methyl-accepting chemotaxis (MCP) protein family.</text>
</comment>
<protein>
    <submittedName>
        <fullName evidence="7">Methyl-accepting chemotaxis protein</fullName>
    </submittedName>
</protein>
<evidence type="ECO:0000256" key="3">
    <source>
        <dbReference type="PROSITE-ProRule" id="PRU00284"/>
    </source>
</evidence>
<dbReference type="Gene3D" id="1.10.287.950">
    <property type="entry name" value="Methyl-accepting chemotaxis protein"/>
    <property type="match status" value="1"/>
</dbReference>